<organism evidence="8 9">
    <name type="scientific">Monoraphidium neglectum</name>
    <dbReference type="NCBI Taxonomy" id="145388"/>
    <lineage>
        <taxon>Eukaryota</taxon>
        <taxon>Viridiplantae</taxon>
        <taxon>Chlorophyta</taxon>
        <taxon>core chlorophytes</taxon>
        <taxon>Chlorophyceae</taxon>
        <taxon>CS clade</taxon>
        <taxon>Sphaeropleales</taxon>
        <taxon>Selenastraceae</taxon>
        <taxon>Monoraphidium</taxon>
    </lineage>
</organism>
<proteinExistence type="predicted"/>
<feature type="compositionally biased region" description="Acidic residues" evidence="6">
    <location>
        <begin position="217"/>
        <end position="230"/>
    </location>
</feature>
<feature type="domain" description="Plus3" evidence="7">
    <location>
        <begin position="231"/>
        <end position="367"/>
    </location>
</feature>
<dbReference type="PANTHER" id="PTHR13115">
    <property type="entry name" value="RNA POLYMERASE-ASSOCIATED PROTEIN RTF1 HOMOLOG"/>
    <property type="match status" value="1"/>
</dbReference>
<dbReference type="SMART" id="SM00719">
    <property type="entry name" value="Plus3"/>
    <property type="match status" value="1"/>
</dbReference>
<keyword evidence="4" id="KW-0539">Nucleus</keyword>
<dbReference type="GO" id="GO:0016593">
    <property type="term" value="C:Cdc73/Paf1 complex"/>
    <property type="evidence" value="ECO:0007669"/>
    <property type="project" value="TreeGrafter"/>
</dbReference>
<dbReference type="RefSeq" id="XP_013900246.1">
    <property type="nucleotide sequence ID" value="XM_014044792.1"/>
</dbReference>
<sequence length="623" mass="68631">MATLDDELLLIAGKGRNKRGKRGRSDSEDDEDWDDDDEYQDSEEEKKPAKKRSAAAKAKAAKQELGDEDEDDDDENSDDEAKLAAMTELERELYLFERDERRAREREKQQAQQQARKAKEKSVEVRASSRRARPATGADTAIGKLAAARQQREKRAARRKEEEDEEEEEEEKGEEEEEEEEEEGAAEPSTSEREEEAAEEAAAARRFGARGARGYDEGEGVEGEEEEEDEPALLASVLQMQLKRDMLEQWHNQPFFDEVVRGCVVRIVYGTFVDAAGQKQPNYLMMRVVEATDRQPFTQQPGARTSKHLVLEDGGHSKAMQMAQISSKEITQEEFDRWNRHCERGQARKITRRDAATAAAQIQRALNYKFTKEDIQRKLAARREKGEVVGGLVTEKARLRGLLEAAQSAGDAEAAAELRAKLDELEANQTAQRRAAAEAKGGMASINARNRTANFEKALRNVGSRPEGDAGRGDGGTDVFSRRQTQSKVYWQTGKKADAKEQPAGGTPEPQRRQQQQLEAAAAGPGGPAAAATHKLSRTLSKMEPSELLGLLDIGVDLTLLPGGGDGGPGAAVAATARRMLGGSNRWPLSDAGRALAVGAPAVGPRAEVTLSEWFRRMQSTAH</sequence>
<keyword evidence="5" id="KW-0175">Coiled coil</keyword>
<dbReference type="Pfam" id="PF03126">
    <property type="entry name" value="Plus-3"/>
    <property type="match status" value="1"/>
</dbReference>
<gene>
    <name evidence="8" type="ORF">MNEG_6734</name>
</gene>
<evidence type="ECO:0000256" key="3">
    <source>
        <dbReference type="ARBA" id="ARBA00023163"/>
    </source>
</evidence>
<dbReference type="InterPro" id="IPR036128">
    <property type="entry name" value="Plus3-like_sf"/>
</dbReference>
<feature type="compositionally biased region" description="Low complexity" evidence="6">
    <location>
        <begin position="200"/>
        <end position="212"/>
    </location>
</feature>
<comment type="subcellular location">
    <subcellularLocation>
        <location evidence="1">Nucleus</location>
    </subcellularLocation>
</comment>
<evidence type="ECO:0000259" key="7">
    <source>
        <dbReference type="PROSITE" id="PS51360"/>
    </source>
</evidence>
<dbReference type="Gene3D" id="3.90.70.200">
    <property type="entry name" value="Plus-3 domain"/>
    <property type="match status" value="1"/>
</dbReference>
<evidence type="ECO:0000256" key="6">
    <source>
        <dbReference type="SAM" id="MobiDB-lite"/>
    </source>
</evidence>
<evidence type="ECO:0000256" key="1">
    <source>
        <dbReference type="ARBA" id="ARBA00004123"/>
    </source>
</evidence>
<dbReference type="Proteomes" id="UP000054498">
    <property type="component" value="Unassembled WGS sequence"/>
</dbReference>
<protein>
    <recommendedName>
        <fullName evidence="7">Plus3 domain-containing protein</fullName>
    </recommendedName>
</protein>
<feature type="compositionally biased region" description="Low complexity" evidence="6">
    <location>
        <begin position="505"/>
        <end position="531"/>
    </location>
</feature>
<dbReference type="PROSITE" id="PS51360">
    <property type="entry name" value="PLUS3"/>
    <property type="match status" value="1"/>
</dbReference>
<evidence type="ECO:0000313" key="8">
    <source>
        <dbReference type="EMBL" id="KIZ01227.1"/>
    </source>
</evidence>
<keyword evidence="2" id="KW-0805">Transcription regulation</keyword>
<evidence type="ECO:0000256" key="2">
    <source>
        <dbReference type="ARBA" id="ARBA00023015"/>
    </source>
</evidence>
<dbReference type="GO" id="GO:1990269">
    <property type="term" value="F:RNA polymerase II C-terminal domain phosphoserine binding"/>
    <property type="evidence" value="ECO:0007669"/>
    <property type="project" value="TreeGrafter"/>
</dbReference>
<reference evidence="8 9" key="1">
    <citation type="journal article" date="2013" name="BMC Genomics">
        <title>Reconstruction of the lipid metabolism for the microalga Monoraphidium neglectum from its genome sequence reveals characteristics suitable for biofuel production.</title>
        <authorList>
            <person name="Bogen C."/>
            <person name="Al-Dilaimi A."/>
            <person name="Albersmeier A."/>
            <person name="Wichmann J."/>
            <person name="Grundmann M."/>
            <person name="Rupp O."/>
            <person name="Lauersen K.J."/>
            <person name="Blifernez-Klassen O."/>
            <person name="Kalinowski J."/>
            <person name="Goesmann A."/>
            <person name="Mussgnug J.H."/>
            <person name="Kruse O."/>
        </authorList>
    </citation>
    <scope>NUCLEOTIDE SEQUENCE [LARGE SCALE GENOMIC DNA]</scope>
    <source>
        <strain evidence="8 9">SAG 48.87</strain>
    </source>
</reference>
<name>A0A0D2MKZ7_9CHLO</name>
<evidence type="ECO:0000256" key="5">
    <source>
        <dbReference type="SAM" id="Coils"/>
    </source>
</evidence>
<feature type="region of interest" description="Disordered" evidence="6">
    <location>
        <begin position="1"/>
        <end position="86"/>
    </location>
</feature>
<feature type="compositionally biased region" description="Basic and acidic residues" evidence="6">
    <location>
        <begin position="100"/>
        <end position="109"/>
    </location>
</feature>
<evidence type="ECO:0000256" key="4">
    <source>
        <dbReference type="ARBA" id="ARBA00023242"/>
    </source>
</evidence>
<dbReference type="EMBL" id="KK101343">
    <property type="protein sequence ID" value="KIZ01227.1"/>
    <property type="molecule type" value="Genomic_DNA"/>
</dbReference>
<dbReference type="STRING" id="145388.A0A0D2MKZ7"/>
<dbReference type="SUPFAM" id="SSF159042">
    <property type="entry name" value="Plus3-like"/>
    <property type="match status" value="1"/>
</dbReference>
<keyword evidence="3" id="KW-0804">Transcription</keyword>
<dbReference type="KEGG" id="mng:MNEG_6734"/>
<feature type="compositionally biased region" description="Acidic residues" evidence="6">
    <location>
        <begin position="162"/>
        <end position="185"/>
    </location>
</feature>
<dbReference type="GeneID" id="25739610"/>
<dbReference type="AlphaFoldDB" id="A0A0D2MKZ7"/>
<dbReference type="GO" id="GO:0003677">
    <property type="term" value="F:DNA binding"/>
    <property type="evidence" value="ECO:0007669"/>
    <property type="project" value="InterPro"/>
</dbReference>
<feature type="region of interest" description="Disordered" evidence="6">
    <location>
        <begin position="100"/>
        <end position="230"/>
    </location>
</feature>
<keyword evidence="9" id="KW-1185">Reference proteome</keyword>
<dbReference type="OrthoDB" id="166375at2759"/>
<feature type="coiled-coil region" evidence="5">
    <location>
        <begin position="408"/>
        <end position="435"/>
    </location>
</feature>
<accession>A0A0D2MKZ7</accession>
<dbReference type="PANTHER" id="PTHR13115:SF8">
    <property type="entry name" value="RNA POLYMERASE-ASSOCIATED PROTEIN RTF1 HOMOLOG"/>
    <property type="match status" value="1"/>
</dbReference>
<dbReference type="InterPro" id="IPR004343">
    <property type="entry name" value="Plus-3_dom"/>
</dbReference>
<feature type="region of interest" description="Disordered" evidence="6">
    <location>
        <begin position="459"/>
        <end position="531"/>
    </location>
</feature>
<evidence type="ECO:0000313" key="9">
    <source>
        <dbReference type="Proteomes" id="UP000054498"/>
    </source>
</evidence>
<feature type="compositionally biased region" description="Acidic residues" evidence="6">
    <location>
        <begin position="27"/>
        <end position="43"/>
    </location>
</feature>
<feature type="compositionally biased region" description="Acidic residues" evidence="6">
    <location>
        <begin position="66"/>
        <end position="78"/>
    </location>
</feature>